<sequence>MKLRIALIMLLLTVGKGISQELITYEIPRQYKYTIHNDDFTVLVRIPEGDWKDLYEYRVEVDMDTKSKASMVYFDFEGKVEIMVKKNNGSLDQVKIMYHYQKYCSRCKRKHHAIFFG</sequence>
<reference evidence="1 2" key="1">
    <citation type="submission" date="2023-09" db="EMBL/GenBank/DDBJ databases">
        <title>Thalassobella suaedae gen. nov., sp. nov., a marine bacterium of the family Flavobacteriaceae isolated from a halophyte Suaeda japonica.</title>
        <authorList>
            <person name="Lee S.Y."/>
            <person name="Hwang C.Y."/>
        </authorList>
    </citation>
    <scope>NUCLEOTIDE SEQUENCE [LARGE SCALE GENOMIC DNA]</scope>
    <source>
        <strain evidence="1 2">HL-DH14</strain>
    </source>
</reference>
<organism evidence="1 2">
    <name type="scientific">Thalassobellus suaedae</name>
    <dbReference type="NCBI Taxonomy" id="3074124"/>
    <lineage>
        <taxon>Bacteria</taxon>
        <taxon>Pseudomonadati</taxon>
        <taxon>Bacteroidota</taxon>
        <taxon>Flavobacteriia</taxon>
        <taxon>Flavobacteriales</taxon>
        <taxon>Flavobacteriaceae</taxon>
        <taxon>Thalassobellus</taxon>
    </lineage>
</organism>
<dbReference type="Proteomes" id="UP001302806">
    <property type="component" value="Chromosome"/>
</dbReference>
<dbReference type="RefSeq" id="WP_415866813.1">
    <property type="nucleotide sequence ID" value="NZ_CP134537.1"/>
</dbReference>
<accession>A0ABY9XXU0</accession>
<proteinExistence type="predicted"/>
<evidence type="ECO:0000313" key="1">
    <source>
        <dbReference type="EMBL" id="WNH10565.1"/>
    </source>
</evidence>
<name>A0ABY9XXU0_9FLAO</name>
<dbReference type="EMBL" id="CP134537">
    <property type="protein sequence ID" value="WNH10565.1"/>
    <property type="molecule type" value="Genomic_DNA"/>
</dbReference>
<protein>
    <submittedName>
        <fullName evidence="1">Uncharacterized protein</fullName>
    </submittedName>
</protein>
<evidence type="ECO:0000313" key="2">
    <source>
        <dbReference type="Proteomes" id="UP001302806"/>
    </source>
</evidence>
<gene>
    <name evidence="1" type="ORF">RHP51_07905</name>
</gene>